<dbReference type="Proteomes" id="UP000276133">
    <property type="component" value="Unassembled WGS sequence"/>
</dbReference>
<evidence type="ECO:0008006" key="3">
    <source>
        <dbReference type="Google" id="ProtNLM"/>
    </source>
</evidence>
<accession>A0A3M7P9K1</accession>
<sequence>MSNTTAAIDPYKNTAYLVKRTCRFFMSKSELPSPKKLNFSSKASHRPAAVTNKIFLFPSLRQMRQIMGMMKVEEVFVIVDVATDDPWTKFGQCGQKLTFLSVNFLKFKIVIKRVHHELKTGFLLHTGIVFIYLSVTKPSNKYGRRKELNLLNRIFLLRDSILNSFVKNFILGGDLNARTNFFLINRKLTDFNVLNRQDKTSDHFTIEASISMEKQTGNYTARFLMSICDLFWISA</sequence>
<name>A0A3M7P9K1_BRAPC</name>
<gene>
    <name evidence="1" type="ORF">BpHYR1_026835</name>
</gene>
<proteinExistence type="predicted"/>
<protein>
    <recommendedName>
        <fullName evidence="3">RNA-directed DNA polymerase from mobile element jockey-like</fullName>
    </recommendedName>
</protein>
<organism evidence="1 2">
    <name type="scientific">Brachionus plicatilis</name>
    <name type="common">Marine rotifer</name>
    <name type="synonym">Brachionus muelleri</name>
    <dbReference type="NCBI Taxonomy" id="10195"/>
    <lineage>
        <taxon>Eukaryota</taxon>
        <taxon>Metazoa</taxon>
        <taxon>Spiralia</taxon>
        <taxon>Gnathifera</taxon>
        <taxon>Rotifera</taxon>
        <taxon>Eurotatoria</taxon>
        <taxon>Monogononta</taxon>
        <taxon>Pseudotrocha</taxon>
        <taxon>Ploima</taxon>
        <taxon>Brachionidae</taxon>
        <taxon>Brachionus</taxon>
    </lineage>
</organism>
<dbReference type="AlphaFoldDB" id="A0A3M7P9K1"/>
<reference evidence="1 2" key="1">
    <citation type="journal article" date="2018" name="Sci. Rep.">
        <title>Genomic signatures of local adaptation to the degree of environmental predictability in rotifers.</title>
        <authorList>
            <person name="Franch-Gras L."/>
            <person name="Hahn C."/>
            <person name="Garcia-Roger E.M."/>
            <person name="Carmona M.J."/>
            <person name="Serra M."/>
            <person name="Gomez A."/>
        </authorList>
    </citation>
    <scope>NUCLEOTIDE SEQUENCE [LARGE SCALE GENOMIC DNA]</scope>
    <source>
        <strain evidence="1">HYR1</strain>
    </source>
</reference>
<keyword evidence="2" id="KW-1185">Reference proteome</keyword>
<dbReference type="EMBL" id="REGN01012422">
    <property type="protein sequence ID" value="RMZ95450.1"/>
    <property type="molecule type" value="Genomic_DNA"/>
</dbReference>
<evidence type="ECO:0000313" key="1">
    <source>
        <dbReference type="EMBL" id="RMZ95450.1"/>
    </source>
</evidence>
<evidence type="ECO:0000313" key="2">
    <source>
        <dbReference type="Proteomes" id="UP000276133"/>
    </source>
</evidence>
<comment type="caution">
    <text evidence="1">The sequence shown here is derived from an EMBL/GenBank/DDBJ whole genome shotgun (WGS) entry which is preliminary data.</text>
</comment>